<protein>
    <recommendedName>
        <fullName evidence="4">Collagen-like protein</fullName>
    </recommendedName>
</protein>
<evidence type="ECO:0000313" key="2">
    <source>
        <dbReference type="EMBL" id="GKG99119.1"/>
    </source>
</evidence>
<proteinExistence type="predicted"/>
<accession>A0AA37JCG6</accession>
<comment type="caution">
    <text evidence="2">The sequence shown here is derived from an EMBL/GenBank/DDBJ whole genome shotgun (WGS) entry which is preliminary data.</text>
</comment>
<gene>
    <name evidence="2" type="ORF">CE91St55_11010</name>
</gene>
<evidence type="ECO:0000256" key="1">
    <source>
        <dbReference type="SAM" id="MobiDB-lite"/>
    </source>
</evidence>
<dbReference type="RefSeq" id="WP_244052477.1">
    <property type="nucleotide sequence ID" value="NZ_BQNJ01000001.1"/>
</dbReference>
<dbReference type="Proteomes" id="UP001055091">
    <property type="component" value="Unassembled WGS sequence"/>
</dbReference>
<organism evidence="2 3">
    <name type="scientific">Hungatella hathewayi</name>
    <dbReference type="NCBI Taxonomy" id="154046"/>
    <lineage>
        <taxon>Bacteria</taxon>
        <taxon>Bacillati</taxon>
        <taxon>Bacillota</taxon>
        <taxon>Clostridia</taxon>
        <taxon>Lachnospirales</taxon>
        <taxon>Lachnospiraceae</taxon>
        <taxon>Hungatella</taxon>
    </lineage>
</organism>
<dbReference type="EMBL" id="BQNJ01000001">
    <property type="protein sequence ID" value="GKG99119.1"/>
    <property type="molecule type" value="Genomic_DNA"/>
</dbReference>
<sequence length="187" mass="19284">MARILIGNIKGPKGDTGARGATGPQGATGPTGPMPPLTNNALATTPGVSALDAVMGKTLDDKIGKVNSDLASITGLIVKDITLNPGYAIYGTWATRIIKDKSSGICVINLAIRKADNSVINTNTYVDIGILPDGFLPIYPTGASGIGEEPGAINHPVGIILFEGKIKATTYGENTRNIIASFSYSTN</sequence>
<reference evidence="2" key="1">
    <citation type="submission" date="2022-01" db="EMBL/GenBank/DDBJ databases">
        <title>Novel bile acid biosynthetic pathways are enriched in the microbiome of centenarians.</title>
        <authorList>
            <person name="Sato Y."/>
            <person name="Atarashi K."/>
            <person name="Plichta R.D."/>
            <person name="Arai Y."/>
            <person name="Sasajima S."/>
            <person name="Kearney M.S."/>
            <person name="Suda W."/>
            <person name="Takeshita K."/>
            <person name="Sasaki T."/>
            <person name="Okamoto S."/>
            <person name="Skelly N.A."/>
            <person name="Okamura Y."/>
            <person name="Vlamakis H."/>
            <person name="Li Y."/>
            <person name="Tanoue T."/>
            <person name="Takei H."/>
            <person name="Nittono H."/>
            <person name="Narushima S."/>
            <person name="Irie J."/>
            <person name="Itoh H."/>
            <person name="Moriya K."/>
            <person name="Sugiura Y."/>
            <person name="Suematsu M."/>
            <person name="Moritoki N."/>
            <person name="Shibata S."/>
            <person name="Littman R.D."/>
            <person name="Fischbach A.M."/>
            <person name="Uwamino Y."/>
            <person name="Inoue T."/>
            <person name="Honda A."/>
            <person name="Hattori M."/>
            <person name="Murai T."/>
            <person name="Xavier J.R."/>
            <person name="Hirose N."/>
            <person name="Honda K."/>
        </authorList>
    </citation>
    <scope>NUCLEOTIDE SEQUENCE</scope>
    <source>
        <strain evidence="2">CE91-St55</strain>
    </source>
</reference>
<evidence type="ECO:0008006" key="4">
    <source>
        <dbReference type="Google" id="ProtNLM"/>
    </source>
</evidence>
<dbReference type="AlphaFoldDB" id="A0AA37JCG6"/>
<feature type="compositionally biased region" description="Low complexity" evidence="1">
    <location>
        <begin position="18"/>
        <end position="31"/>
    </location>
</feature>
<feature type="region of interest" description="Disordered" evidence="1">
    <location>
        <begin position="11"/>
        <end position="35"/>
    </location>
</feature>
<name>A0AA37JCG6_9FIRM</name>
<evidence type="ECO:0000313" key="3">
    <source>
        <dbReference type="Proteomes" id="UP001055091"/>
    </source>
</evidence>